<dbReference type="EMBL" id="QVFU01000013">
    <property type="protein sequence ID" value="RFS45891.1"/>
    <property type="molecule type" value="Genomic_DNA"/>
</dbReference>
<dbReference type="GO" id="GO:0042910">
    <property type="term" value="F:xenobiotic transmembrane transporter activity"/>
    <property type="evidence" value="ECO:0007669"/>
    <property type="project" value="InterPro"/>
</dbReference>
<dbReference type="PANTHER" id="PTHR43298:SF2">
    <property type="entry name" value="FMN_FAD EXPORTER YEEO-RELATED"/>
    <property type="match status" value="1"/>
</dbReference>
<feature type="transmembrane region" description="Helical" evidence="13">
    <location>
        <begin position="256"/>
        <end position="276"/>
    </location>
</feature>
<comment type="caution">
    <text evidence="14">The sequence shown here is derived from an EMBL/GenBank/DDBJ whole genome shotgun (WGS) entry which is preliminary data.</text>
</comment>
<keyword evidence="15" id="KW-1185">Reference proteome</keyword>
<feature type="transmembrane region" description="Helical" evidence="13">
    <location>
        <begin position="29"/>
        <end position="52"/>
    </location>
</feature>
<feature type="transmembrane region" description="Helical" evidence="13">
    <location>
        <begin position="330"/>
        <end position="355"/>
    </location>
</feature>
<dbReference type="InterPro" id="IPR048279">
    <property type="entry name" value="MdtK-like"/>
</dbReference>
<evidence type="ECO:0000256" key="5">
    <source>
        <dbReference type="ARBA" id="ARBA00022448"/>
    </source>
</evidence>
<dbReference type="GO" id="GO:0015297">
    <property type="term" value="F:antiporter activity"/>
    <property type="evidence" value="ECO:0007669"/>
    <property type="project" value="UniProtKB-KW"/>
</dbReference>
<dbReference type="GO" id="GO:0005886">
    <property type="term" value="C:plasma membrane"/>
    <property type="evidence" value="ECO:0007669"/>
    <property type="project" value="UniProtKB-SubCell"/>
</dbReference>
<keyword evidence="11 13" id="KW-0472">Membrane</keyword>
<keyword evidence="10" id="KW-0406">Ion transport</keyword>
<dbReference type="OrthoDB" id="4548914at2"/>
<keyword evidence="9 13" id="KW-1133">Transmembrane helix</keyword>
<evidence type="ECO:0000256" key="13">
    <source>
        <dbReference type="SAM" id="Phobius"/>
    </source>
</evidence>
<sequence length="462" mass="48565">MAMMPADQADLIESETSGFRERFAESWRVTWPIIAGGLTTLALSVVDTAIVGQYSTEALATMSLVLPVYVLGSALILPWATAVQVHVSRWKGAGDTARISRVLDVGAVLCLTVGLAITVVVAVLAPLIVSVIAHGDPPAEAAAVLRILAASFPLIALTAHFRGVFGGIGETKTAMRVVMLVSLVNIPLDYALVFGLDLGAVGSAWGTFTASLMGAVYITVQARRRLSDRYPFWRPTHLHRSAGMGGSLWRMGWPDLVFSVLAYGSEVVLVVLVATLGQQPLAGYRLMVITVTVLWAVIFGASSGIAILVGQRLGAGDLPGAHAYRRSGAVVMAALAVIVVAAPLLAPGVVFHGFTDDPAVVAEARNVVYALIAIVPAMIVAMTLAGVLRAAGDTRGLMYIGVLSQVVVAMPLAYLCVTYTDLGLAGVYVGFATGLWVRAGLTLWRYRTGRWARSAIEGAAES</sequence>
<dbReference type="Proteomes" id="UP000262621">
    <property type="component" value="Unassembled WGS sequence"/>
</dbReference>
<evidence type="ECO:0000256" key="3">
    <source>
        <dbReference type="ARBA" id="ARBA00010199"/>
    </source>
</evidence>
<accession>A0A372FYK1</accession>
<feature type="transmembrane region" description="Helical" evidence="13">
    <location>
        <begin position="397"/>
        <end position="420"/>
    </location>
</feature>
<evidence type="ECO:0000256" key="8">
    <source>
        <dbReference type="ARBA" id="ARBA00022692"/>
    </source>
</evidence>
<feature type="transmembrane region" description="Helical" evidence="13">
    <location>
        <begin position="141"/>
        <end position="165"/>
    </location>
</feature>
<evidence type="ECO:0000256" key="10">
    <source>
        <dbReference type="ARBA" id="ARBA00023065"/>
    </source>
</evidence>
<comment type="function">
    <text evidence="1">Multidrug efflux pump.</text>
</comment>
<dbReference type="InterPro" id="IPR002528">
    <property type="entry name" value="MATE_fam"/>
</dbReference>
<protein>
    <recommendedName>
        <fullName evidence="4">Probable multidrug resistance protein NorM</fullName>
    </recommendedName>
    <alternativeName>
        <fullName evidence="12">Multidrug-efflux transporter</fullName>
    </alternativeName>
</protein>
<evidence type="ECO:0000256" key="4">
    <source>
        <dbReference type="ARBA" id="ARBA00020268"/>
    </source>
</evidence>
<keyword evidence="7" id="KW-1003">Cell membrane</keyword>
<feature type="transmembrane region" description="Helical" evidence="13">
    <location>
        <begin position="202"/>
        <end position="220"/>
    </location>
</feature>
<evidence type="ECO:0000256" key="2">
    <source>
        <dbReference type="ARBA" id="ARBA00004651"/>
    </source>
</evidence>
<keyword evidence="5" id="KW-0813">Transport</keyword>
<dbReference type="PANTHER" id="PTHR43298">
    <property type="entry name" value="MULTIDRUG RESISTANCE PROTEIN NORM-RELATED"/>
    <property type="match status" value="1"/>
</dbReference>
<evidence type="ECO:0000256" key="7">
    <source>
        <dbReference type="ARBA" id="ARBA00022475"/>
    </source>
</evidence>
<evidence type="ECO:0000256" key="1">
    <source>
        <dbReference type="ARBA" id="ARBA00003408"/>
    </source>
</evidence>
<dbReference type="NCBIfam" id="TIGR00797">
    <property type="entry name" value="matE"/>
    <property type="match status" value="1"/>
</dbReference>
<comment type="similarity">
    <text evidence="3">Belongs to the multi antimicrobial extrusion (MATE) (TC 2.A.66.1) family.</text>
</comment>
<organism evidence="14 15">
    <name type="scientific">Micromonospora craniellae</name>
    <dbReference type="NCBI Taxonomy" id="2294034"/>
    <lineage>
        <taxon>Bacteria</taxon>
        <taxon>Bacillati</taxon>
        <taxon>Actinomycetota</taxon>
        <taxon>Actinomycetes</taxon>
        <taxon>Micromonosporales</taxon>
        <taxon>Micromonosporaceae</taxon>
        <taxon>Micromonospora</taxon>
    </lineage>
</organism>
<proteinExistence type="inferred from homology"/>
<feature type="transmembrane region" description="Helical" evidence="13">
    <location>
        <begin position="367"/>
        <end position="388"/>
    </location>
</feature>
<feature type="transmembrane region" description="Helical" evidence="13">
    <location>
        <begin position="102"/>
        <end position="129"/>
    </location>
</feature>
<reference evidence="14 15" key="1">
    <citation type="submission" date="2018-08" db="EMBL/GenBank/DDBJ databases">
        <title>Verrucosispora craniellae sp. nov., isolated from a marine sponge in the South China Sea.</title>
        <authorList>
            <person name="Li L."/>
            <person name="Lin H.W."/>
        </authorList>
    </citation>
    <scope>NUCLEOTIDE SEQUENCE [LARGE SCALE GENOMIC DNA]</scope>
    <source>
        <strain evidence="14 15">LHW63014</strain>
    </source>
</reference>
<evidence type="ECO:0000256" key="12">
    <source>
        <dbReference type="ARBA" id="ARBA00031636"/>
    </source>
</evidence>
<feature type="transmembrane region" description="Helical" evidence="13">
    <location>
        <begin position="282"/>
        <end position="309"/>
    </location>
</feature>
<name>A0A372FYK1_9ACTN</name>
<evidence type="ECO:0000256" key="11">
    <source>
        <dbReference type="ARBA" id="ARBA00023136"/>
    </source>
</evidence>
<dbReference type="PIRSF" id="PIRSF006603">
    <property type="entry name" value="DinF"/>
    <property type="match status" value="1"/>
</dbReference>
<evidence type="ECO:0000313" key="15">
    <source>
        <dbReference type="Proteomes" id="UP000262621"/>
    </source>
</evidence>
<feature type="transmembrane region" description="Helical" evidence="13">
    <location>
        <begin position="58"/>
        <end position="81"/>
    </location>
</feature>
<evidence type="ECO:0000256" key="9">
    <source>
        <dbReference type="ARBA" id="ARBA00022989"/>
    </source>
</evidence>
<evidence type="ECO:0000313" key="14">
    <source>
        <dbReference type="EMBL" id="RFS45891.1"/>
    </source>
</evidence>
<dbReference type="InterPro" id="IPR050222">
    <property type="entry name" value="MATE_MdtK"/>
</dbReference>
<evidence type="ECO:0000256" key="6">
    <source>
        <dbReference type="ARBA" id="ARBA00022449"/>
    </source>
</evidence>
<dbReference type="Pfam" id="PF01554">
    <property type="entry name" value="MatE"/>
    <property type="match status" value="2"/>
</dbReference>
<comment type="subcellular location">
    <subcellularLocation>
        <location evidence="2">Cell membrane</location>
        <topology evidence="2">Multi-pass membrane protein</topology>
    </subcellularLocation>
</comment>
<dbReference type="GO" id="GO:0006811">
    <property type="term" value="P:monoatomic ion transport"/>
    <property type="evidence" value="ECO:0007669"/>
    <property type="project" value="UniProtKB-KW"/>
</dbReference>
<keyword evidence="6" id="KW-0050">Antiport</keyword>
<dbReference type="AlphaFoldDB" id="A0A372FYK1"/>
<feature type="transmembrane region" description="Helical" evidence="13">
    <location>
        <begin position="177"/>
        <end position="196"/>
    </location>
</feature>
<feature type="transmembrane region" description="Helical" evidence="13">
    <location>
        <begin position="426"/>
        <end position="444"/>
    </location>
</feature>
<gene>
    <name evidence="14" type="ORF">D0Q02_14910</name>
</gene>
<keyword evidence="8 13" id="KW-0812">Transmembrane</keyword>